<dbReference type="AlphaFoldDB" id="A0A385AD35"/>
<dbReference type="Pfam" id="PF13518">
    <property type="entry name" value="HTH_28"/>
    <property type="match status" value="2"/>
</dbReference>
<proteinExistence type="inferred from homology"/>
<accession>A0A385AD35</accession>
<dbReference type="InterPro" id="IPR055247">
    <property type="entry name" value="InsJ-like_HTH"/>
</dbReference>
<dbReference type="GO" id="GO:0043565">
    <property type="term" value="F:sequence-specific DNA binding"/>
    <property type="evidence" value="ECO:0007669"/>
    <property type="project" value="InterPro"/>
</dbReference>
<dbReference type="InterPro" id="IPR010921">
    <property type="entry name" value="Trp_repressor/repl_initiator"/>
</dbReference>
<sequence length="176" mass="20769">MAKYNKEFKLMIVKEYLEGSVTCRLLAKKYGIKSDSQVYNWVAIYKSVGESGLERMENKRVYSVQFKLDVLSFMKRTGASYMDTALKFGIPNYSTIANWNKLFLEKGFEALDKPKGRPPMSNKKESKPIKDKKMTREKQLERENELLRLEVSYLKKLKAFQMDPKGYLEKHKQRYH</sequence>
<reference evidence="5 7" key="1">
    <citation type="submission" date="2018-07" db="EMBL/GenBank/DDBJ databases">
        <title>Lactobacillus curvatus genome sequence.</title>
        <authorList>
            <person name="Prechtl R."/>
        </authorList>
    </citation>
    <scope>NUCLEOTIDE SEQUENCE [LARGE SCALE GENOMIC DNA]</scope>
    <source>
        <strain evidence="5 7">TMW 1.1928</strain>
    </source>
</reference>
<dbReference type="Proteomes" id="UP000257607">
    <property type="component" value="Chromosome"/>
</dbReference>
<feature type="compositionally biased region" description="Basic and acidic residues" evidence="2">
    <location>
        <begin position="122"/>
        <end position="139"/>
    </location>
</feature>
<dbReference type="InterPro" id="IPR009057">
    <property type="entry name" value="Homeodomain-like_sf"/>
</dbReference>
<gene>
    <name evidence="4" type="ORF">DT351_02335</name>
    <name evidence="5" type="ORF">DT351_04125</name>
    <name evidence="6" type="ORF">DT351_06910</name>
</gene>
<dbReference type="InterPro" id="IPR036388">
    <property type="entry name" value="WH-like_DNA-bd_sf"/>
</dbReference>
<dbReference type="SUPFAM" id="SSF46689">
    <property type="entry name" value="Homeodomain-like"/>
    <property type="match status" value="1"/>
</dbReference>
<evidence type="ECO:0000256" key="2">
    <source>
        <dbReference type="SAM" id="MobiDB-lite"/>
    </source>
</evidence>
<evidence type="ECO:0000313" key="5">
    <source>
        <dbReference type="EMBL" id="AXN35592.1"/>
    </source>
</evidence>
<evidence type="ECO:0000313" key="6">
    <source>
        <dbReference type="EMBL" id="AXN36108.1"/>
    </source>
</evidence>
<dbReference type="RefSeq" id="WP_116843435.1">
    <property type="nucleotide sequence ID" value="NZ_CP031003.1"/>
</dbReference>
<feature type="domain" description="Insertion element IS150 protein InsJ-like helix-turn-helix" evidence="3">
    <location>
        <begin position="66"/>
        <end position="118"/>
    </location>
</feature>
<evidence type="ECO:0000313" key="7">
    <source>
        <dbReference type="Proteomes" id="UP000257607"/>
    </source>
</evidence>
<name>A0A385AD35_LATCU</name>
<evidence type="ECO:0000259" key="3">
    <source>
        <dbReference type="Pfam" id="PF13518"/>
    </source>
</evidence>
<evidence type="ECO:0000256" key="1">
    <source>
        <dbReference type="ARBA" id="ARBA00038232"/>
    </source>
</evidence>
<dbReference type="EMBL" id="CP031003">
    <property type="protein sequence ID" value="AXN35259.1"/>
    <property type="molecule type" value="Genomic_DNA"/>
</dbReference>
<dbReference type="EMBL" id="CP031003">
    <property type="protein sequence ID" value="AXN36108.1"/>
    <property type="molecule type" value="Genomic_DNA"/>
</dbReference>
<evidence type="ECO:0000313" key="4">
    <source>
        <dbReference type="EMBL" id="AXN35259.1"/>
    </source>
</evidence>
<comment type="similarity">
    <text evidence="1">Belongs to the IS150/IS1296 orfA family.</text>
</comment>
<feature type="domain" description="Insertion element IS150 protein InsJ-like helix-turn-helix" evidence="3">
    <location>
        <begin position="8"/>
        <end position="53"/>
    </location>
</feature>
<dbReference type="EMBL" id="CP031003">
    <property type="protein sequence ID" value="AXN35592.1"/>
    <property type="molecule type" value="Genomic_DNA"/>
</dbReference>
<dbReference type="Gene3D" id="1.10.10.10">
    <property type="entry name" value="Winged helix-like DNA-binding domain superfamily/Winged helix DNA-binding domain"/>
    <property type="match status" value="1"/>
</dbReference>
<dbReference type="Gene3D" id="1.10.10.60">
    <property type="entry name" value="Homeodomain-like"/>
    <property type="match status" value="1"/>
</dbReference>
<dbReference type="InterPro" id="IPR052057">
    <property type="entry name" value="IS150/IS1296_orfA-like"/>
</dbReference>
<dbReference type="PANTHER" id="PTHR33795:SF1">
    <property type="entry name" value="INSERTION ELEMENT IS150 PROTEIN INSJ"/>
    <property type="match status" value="1"/>
</dbReference>
<protein>
    <submittedName>
        <fullName evidence="5">Transposase</fullName>
    </submittedName>
</protein>
<dbReference type="PANTHER" id="PTHR33795">
    <property type="entry name" value="INSERTION ELEMENT IS150 PROTEIN INSJ"/>
    <property type="match status" value="1"/>
</dbReference>
<organism evidence="5 7">
    <name type="scientific">Latilactobacillus curvatus</name>
    <name type="common">Lactobacillus curvatus</name>
    <dbReference type="NCBI Taxonomy" id="28038"/>
    <lineage>
        <taxon>Bacteria</taxon>
        <taxon>Bacillati</taxon>
        <taxon>Bacillota</taxon>
        <taxon>Bacilli</taxon>
        <taxon>Lactobacillales</taxon>
        <taxon>Lactobacillaceae</taxon>
        <taxon>Latilactobacillus</taxon>
    </lineage>
</organism>
<feature type="region of interest" description="Disordered" evidence="2">
    <location>
        <begin position="113"/>
        <end position="139"/>
    </location>
</feature>
<dbReference type="SUPFAM" id="SSF48295">
    <property type="entry name" value="TrpR-like"/>
    <property type="match status" value="1"/>
</dbReference>